<feature type="domain" description="GST N-terminal" evidence="1">
    <location>
        <begin position="7"/>
        <end position="103"/>
    </location>
</feature>
<dbReference type="SUPFAM" id="SSF47616">
    <property type="entry name" value="GST C-terminal domain-like"/>
    <property type="match status" value="1"/>
</dbReference>
<sequence length="252" mass="28486">MITLYDIPGKLPGQAWSPNTLKSRLALNFKGLPFHTEWVEYPEIEGLYKTLDLAPTNVQPDGVTPYYTLPIIVDASIPGKDPVVVSDSWNIAVYLDQAYPDAPLLFPKGTKALQAAFQETWMDAFFWPATVFLRPRTPEIALNPRSAEHFRRTRSHQLGRPLAEIEPKGEARVAYLKEWEEKLGKVARVYEGVTDERYLTGDEAVYADLLAGAYVRYFRVIGGKEEWEIVSGWHGGLLKRIGEASEKYAMLP</sequence>
<protein>
    <recommendedName>
        <fullName evidence="1">GST N-terminal domain-containing protein</fullName>
    </recommendedName>
</protein>
<dbReference type="Gene3D" id="1.20.1050.10">
    <property type="match status" value="1"/>
</dbReference>
<evidence type="ECO:0000313" key="2">
    <source>
        <dbReference type="EMBL" id="TFK96933.1"/>
    </source>
</evidence>
<organism evidence="2 3">
    <name type="scientific">Pterulicium gracile</name>
    <dbReference type="NCBI Taxonomy" id="1884261"/>
    <lineage>
        <taxon>Eukaryota</taxon>
        <taxon>Fungi</taxon>
        <taxon>Dikarya</taxon>
        <taxon>Basidiomycota</taxon>
        <taxon>Agaricomycotina</taxon>
        <taxon>Agaricomycetes</taxon>
        <taxon>Agaricomycetidae</taxon>
        <taxon>Agaricales</taxon>
        <taxon>Pleurotineae</taxon>
        <taxon>Pterulaceae</taxon>
        <taxon>Pterulicium</taxon>
    </lineage>
</organism>
<dbReference type="InterPro" id="IPR054416">
    <property type="entry name" value="GST_UstS-like_C"/>
</dbReference>
<dbReference type="Pfam" id="PF22041">
    <property type="entry name" value="GST_C_7"/>
    <property type="match status" value="1"/>
</dbReference>
<dbReference type="EMBL" id="ML178853">
    <property type="protein sequence ID" value="TFK96933.1"/>
    <property type="molecule type" value="Genomic_DNA"/>
</dbReference>
<reference evidence="2 3" key="1">
    <citation type="journal article" date="2019" name="Nat. Ecol. Evol.">
        <title>Megaphylogeny resolves global patterns of mushroom evolution.</title>
        <authorList>
            <person name="Varga T."/>
            <person name="Krizsan K."/>
            <person name="Foldi C."/>
            <person name="Dima B."/>
            <person name="Sanchez-Garcia M."/>
            <person name="Sanchez-Ramirez S."/>
            <person name="Szollosi G.J."/>
            <person name="Szarkandi J.G."/>
            <person name="Papp V."/>
            <person name="Albert L."/>
            <person name="Andreopoulos W."/>
            <person name="Angelini C."/>
            <person name="Antonin V."/>
            <person name="Barry K.W."/>
            <person name="Bougher N.L."/>
            <person name="Buchanan P."/>
            <person name="Buyck B."/>
            <person name="Bense V."/>
            <person name="Catcheside P."/>
            <person name="Chovatia M."/>
            <person name="Cooper J."/>
            <person name="Damon W."/>
            <person name="Desjardin D."/>
            <person name="Finy P."/>
            <person name="Geml J."/>
            <person name="Haridas S."/>
            <person name="Hughes K."/>
            <person name="Justo A."/>
            <person name="Karasinski D."/>
            <person name="Kautmanova I."/>
            <person name="Kiss B."/>
            <person name="Kocsube S."/>
            <person name="Kotiranta H."/>
            <person name="LaButti K.M."/>
            <person name="Lechner B.E."/>
            <person name="Liimatainen K."/>
            <person name="Lipzen A."/>
            <person name="Lukacs Z."/>
            <person name="Mihaltcheva S."/>
            <person name="Morgado L.N."/>
            <person name="Niskanen T."/>
            <person name="Noordeloos M.E."/>
            <person name="Ohm R.A."/>
            <person name="Ortiz-Santana B."/>
            <person name="Ovrebo C."/>
            <person name="Racz N."/>
            <person name="Riley R."/>
            <person name="Savchenko A."/>
            <person name="Shiryaev A."/>
            <person name="Soop K."/>
            <person name="Spirin V."/>
            <person name="Szebenyi C."/>
            <person name="Tomsovsky M."/>
            <person name="Tulloss R.E."/>
            <person name="Uehling J."/>
            <person name="Grigoriev I.V."/>
            <person name="Vagvolgyi C."/>
            <person name="Papp T."/>
            <person name="Martin F.M."/>
            <person name="Miettinen O."/>
            <person name="Hibbett D.S."/>
            <person name="Nagy L.G."/>
        </authorList>
    </citation>
    <scope>NUCLEOTIDE SEQUENCE [LARGE SCALE GENOMIC DNA]</scope>
    <source>
        <strain evidence="2 3">CBS 309.79</strain>
    </source>
</reference>
<dbReference type="InterPro" id="IPR036282">
    <property type="entry name" value="Glutathione-S-Trfase_C_sf"/>
</dbReference>
<dbReference type="InterPro" id="IPR036249">
    <property type="entry name" value="Thioredoxin-like_sf"/>
</dbReference>
<accession>A0A5C3QF02</accession>
<dbReference type="InterPro" id="IPR004045">
    <property type="entry name" value="Glutathione_S-Trfase_N"/>
</dbReference>
<evidence type="ECO:0000313" key="3">
    <source>
        <dbReference type="Proteomes" id="UP000305067"/>
    </source>
</evidence>
<evidence type="ECO:0000259" key="1">
    <source>
        <dbReference type="PROSITE" id="PS50404"/>
    </source>
</evidence>
<name>A0A5C3QF02_9AGAR</name>
<dbReference type="SUPFAM" id="SSF52833">
    <property type="entry name" value="Thioredoxin-like"/>
    <property type="match status" value="1"/>
</dbReference>
<proteinExistence type="predicted"/>
<gene>
    <name evidence="2" type="ORF">BDV98DRAFT_536033</name>
</gene>
<dbReference type="Gene3D" id="3.40.30.10">
    <property type="entry name" value="Glutaredoxin"/>
    <property type="match status" value="1"/>
</dbReference>
<dbReference type="PROSITE" id="PS50404">
    <property type="entry name" value="GST_NTER"/>
    <property type="match status" value="1"/>
</dbReference>
<dbReference type="STRING" id="1884261.A0A5C3QF02"/>
<dbReference type="AlphaFoldDB" id="A0A5C3QF02"/>
<dbReference type="Pfam" id="PF13409">
    <property type="entry name" value="GST_N_2"/>
    <property type="match status" value="1"/>
</dbReference>
<dbReference type="Proteomes" id="UP000305067">
    <property type="component" value="Unassembled WGS sequence"/>
</dbReference>
<keyword evidence="3" id="KW-1185">Reference proteome</keyword>
<dbReference type="OrthoDB" id="4951845at2759"/>